<name>A0A9E2KBL8_9FIRM</name>
<dbReference type="Proteomes" id="UP000824229">
    <property type="component" value="Unassembled WGS sequence"/>
</dbReference>
<sequence>MRETLKSAFSQLKGNKLRTFLTMLGMLIGIGAVIIILSLGEGVKEFVNSQFSTVGRGTIQIMATGGDAADLITPEDLEVLEEIPQVVDALPVHQQYTGITTDYENKDKILMLFGLTHDFEKIQSLNLRYGRMFTEQDENLKNHVIIVEDNFAKIIYQKDDPQYVIGKEIEINIGGEVHNFEIIGVAKSQYPSAAPTSMIVPIVYLPFTTMDQYIMDGEGKTYSAYVMIDEAYEASHYSKPIRKLLEKRHGKEDIYMVSSMVEMSDTYNDILEKVNLFTSVVAAISLLVGGIGIMNIMMVTVRERTREIGIRKALGATDKQILTQFLVEAVILTLLGGISGLILGYIGGLLIGSAITIVAKMTIGMVIFSVGTSSVIGIIFGVYPAYKAAKLDPIEALREE</sequence>
<evidence type="ECO:0000313" key="10">
    <source>
        <dbReference type="EMBL" id="MBU3803978.1"/>
    </source>
</evidence>
<feature type="domain" description="MacB-like periplasmic core" evidence="9">
    <location>
        <begin position="19"/>
        <end position="230"/>
    </location>
</feature>
<reference evidence="10" key="1">
    <citation type="journal article" date="2021" name="PeerJ">
        <title>Extensive microbial diversity within the chicken gut microbiome revealed by metagenomics and culture.</title>
        <authorList>
            <person name="Gilroy R."/>
            <person name="Ravi A."/>
            <person name="Getino M."/>
            <person name="Pursley I."/>
            <person name="Horton D.L."/>
            <person name="Alikhan N.F."/>
            <person name="Baker D."/>
            <person name="Gharbi K."/>
            <person name="Hall N."/>
            <person name="Watson M."/>
            <person name="Adriaenssens E.M."/>
            <person name="Foster-Nyarko E."/>
            <person name="Jarju S."/>
            <person name="Secka A."/>
            <person name="Antonio M."/>
            <person name="Oren A."/>
            <person name="Chaudhuri R.R."/>
            <person name="La Ragione R."/>
            <person name="Hildebrand F."/>
            <person name="Pallen M.J."/>
        </authorList>
    </citation>
    <scope>NUCLEOTIDE SEQUENCE</scope>
    <source>
        <strain evidence="10">B5-657</strain>
    </source>
</reference>
<gene>
    <name evidence="10" type="ORF">H9872_04385</name>
</gene>
<keyword evidence="4 7" id="KW-1133">Transmembrane helix</keyword>
<evidence type="ECO:0000256" key="6">
    <source>
        <dbReference type="ARBA" id="ARBA00038076"/>
    </source>
</evidence>
<comment type="subcellular location">
    <subcellularLocation>
        <location evidence="1">Cell membrane</location>
        <topology evidence="1">Multi-pass membrane protein</topology>
    </subcellularLocation>
</comment>
<dbReference type="InterPro" id="IPR050250">
    <property type="entry name" value="Macrolide_Exporter_MacB"/>
</dbReference>
<feature type="transmembrane region" description="Helical" evidence="7">
    <location>
        <begin position="276"/>
        <end position="301"/>
    </location>
</feature>
<accession>A0A9E2KBL8</accession>
<comment type="caution">
    <text evidence="10">The sequence shown here is derived from an EMBL/GenBank/DDBJ whole genome shotgun (WGS) entry which is preliminary data.</text>
</comment>
<evidence type="ECO:0000256" key="4">
    <source>
        <dbReference type="ARBA" id="ARBA00022989"/>
    </source>
</evidence>
<evidence type="ECO:0000256" key="3">
    <source>
        <dbReference type="ARBA" id="ARBA00022692"/>
    </source>
</evidence>
<evidence type="ECO:0000259" key="8">
    <source>
        <dbReference type="Pfam" id="PF02687"/>
    </source>
</evidence>
<dbReference type="AlphaFoldDB" id="A0A9E2KBL8"/>
<reference evidence="10" key="2">
    <citation type="submission" date="2021-04" db="EMBL/GenBank/DDBJ databases">
        <authorList>
            <person name="Gilroy R."/>
        </authorList>
    </citation>
    <scope>NUCLEOTIDE SEQUENCE</scope>
    <source>
        <strain evidence="10">B5-657</strain>
    </source>
</reference>
<evidence type="ECO:0000256" key="5">
    <source>
        <dbReference type="ARBA" id="ARBA00023136"/>
    </source>
</evidence>
<keyword evidence="5 7" id="KW-0472">Membrane</keyword>
<evidence type="ECO:0000313" key="11">
    <source>
        <dbReference type="Proteomes" id="UP000824229"/>
    </source>
</evidence>
<evidence type="ECO:0000256" key="1">
    <source>
        <dbReference type="ARBA" id="ARBA00004651"/>
    </source>
</evidence>
<dbReference type="Pfam" id="PF02687">
    <property type="entry name" value="FtsX"/>
    <property type="match status" value="1"/>
</dbReference>
<keyword evidence="2" id="KW-1003">Cell membrane</keyword>
<evidence type="ECO:0000259" key="9">
    <source>
        <dbReference type="Pfam" id="PF12704"/>
    </source>
</evidence>
<dbReference type="PANTHER" id="PTHR30572:SF4">
    <property type="entry name" value="ABC TRANSPORTER PERMEASE YTRF"/>
    <property type="match status" value="1"/>
</dbReference>
<protein>
    <submittedName>
        <fullName evidence="10">ABC transporter permease</fullName>
    </submittedName>
</protein>
<evidence type="ECO:0000256" key="7">
    <source>
        <dbReference type="SAM" id="Phobius"/>
    </source>
</evidence>
<dbReference type="GO" id="GO:0022857">
    <property type="term" value="F:transmembrane transporter activity"/>
    <property type="evidence" value="ECO:0007669"/>
    <property type="project" value="TreeGrafter"/>
</dbReference>
<evidence type="ECO:0000256" key="2">
    <source>
        <dbReference type="ARBA" id="ARBA00022475"/>
    </source>
</evidence>
<dbReference type="InterPro" id="IPR003838">
    <property type="entry name" value="ABC3_permease_C"/>
</dbReference>
<keyword evidence="3 7" id="KW-0812">Transmembrane</keyword>
<feature type="domain" description="ABC3 transporter permease C-terminal" evidence="8">
    <location>
        <begin position="280"/>
        <end position="393"/>
    </location>
</feature>
<dbReference type="Pfam" id="PF12704">
    <property type="entry name" value="MacB_PCD"/>
    <property type="match status" value="1"/>
</dbReference>
<dbReference type="InterPro" id="IPR025857">
    <property type="entry name" value="MacB_PCD"/>
</dbReference>
<organism evidence="10 11">
    <name type="scientific">Candidatus Cellulosilyticum pullistercoris</name>
    <dbReference type="NCBI Taxonomy" id="2838521"/>
    <lineage>
        <taxon>Bacteria</taxon>
        <taxon>Bacillati</taxon>
        <taxon>Bacillota</taxon>
        <taxon>Clostridia</taxon>
        <taxon>Lachnospirales</taxon>
        <taxon>Cellulosilyticaceae</taxon>
        <taxon>Cellulosilyticum</taxon>
    </lineage>
</organism>
<dbReference type="PANTHER" id="PTHR30572">
    <property type="entry name" value="MEMBRANE COMPONENT OF TRANSPORTER-RELATED"/>
    <property type="match status" value="1"/>
</dbReference>
<feature type="transmembrane region" description="Helical" evidence="7">
    <location>
        <begin position="322"/>
        <end position="355"/>
    </location>
</feature>
<comment type="similarity">
    <text evidence="6">Belongs to the ABC-4 integral membrane protein family.</text>
</comment>
<feature type="transmembrane region" description="Helical" evidence="7">
    <location>
        <begin position="361"/>
        <end position="383"/>
    </location>
</feature>
<dbReference type="EMBL" id="JAHLFQ010000093">
    <property type="protein sequence ID" value="MBU3803978.1"/>
    <property type="molecule type" value="Genomic_DNA"/>
</dbReference>
<feature type="transmembrane region" description="Helical" evidence="7">
    <location>
        <begin position="20"/>
        <end position="40"/>
    </location>
</feature>
<dbReference type="GO" id="GO:0005886">
    <property type="term" value="C:plasma membrane"/>
    <property type="evidence" value="ECO:0007669"/>
    <property type="project" value="UniProtKB-SubCell"/>
</dbReference>
<proteinExistence type="inferred from homology"/>